<evidence type="ECO:0000256" key="1">
    <source>
        <dbReference type="SAM" id="Phobius"/>
    </source>
</evidence>
<dbReference type="RefSeq" id="WP_113823915.1">
    <property type="nucleotide sequence ID" value="NZ_QOCE01000033.1"/>
</dbReference>
<sequence length="110" mass="11996">MSYTWAFFFYFADVLMRLAPITLALIAVIVANGLAIGHLEGWKRGDALYHAFINATTVGYGDFRPTLGISKVLSVFNAFLGLLFTGIFVGAGVYAVEKAFNVFAQVPNTH</sequence>
<feature type="transmembrane region" description="Helical" evidence="1">
    <location>
        <begin position="7"/>
        <end position="35"/>
    </location>
</feature>
<dbReference type="SUPFAM" id="SSF81324">
    <property type="entry name" value="Voltage-gated potassium channels"/>
    <property type="match status" value="1"/>
</dbReference>
<dbReference type="GO" id="GO:0034220">
    <property type="term" value="P:monoatomic ion transmembrane transport"/>
    <property type="evidence" value="ECO:0007669"/>
    <property type="project" value="UniProtKB-KW"/>
</dbReference>
<dbReference type="Pfam" id="PF07885">
    <property type="entry name" value="Ion_trans_2"/>
    <property type="match status" value="1"/>
</dbReference>
<proteinExistence type="predicted"/>
<comment type="caution">
    <text evidence="3">The sequence shown here is derived from an EMBL/GenBank/DDBJ whole genome shotgun (WGS) entry which is preliminary data.</text>
</comment>
<keyword evidence="3" id="KW-0406">Ion transport</keyword>
<dbReference type="Proteomes" id="UP000252706">
    <property type="component" value="Unassembled WGS sequence"/>
</dbReference>
<feature type="transmembrane region" description="Helical" evidence="1">
    <location>
        <begin position="75"/>
        <end position="96"/>
    </location>
</feature>
<dbReference type="EMBL" id="QOCE01000033">
    <property type="protein sequence ID" value="RBW53974.1"/>
    <property type="molecule type" value="Genomic_DNA"/>
</dbReference>
<organism evidence="3 4">
    <name type="scientific">Phaeobacter gallaeciensis</name>
    <dbReference type="NCBI Taxonomy" id="60890"/>
    <lineage>
        <taxon>Bacteria</taxon>
        <taxon>Pseudomonadati</taxon>
        <taxon>Pseudomonadota</taxon>
        <taxon>Alphaproteobacteria</taxon>
        <taxon>Rhodobacterales</taxon>
        <taxon>Roseobacteraceae</taxon>
        <taxon>Phaeobacter</taxon>
    </lineage>
</organism>
<dbReference type="InterPro" id="IPR013099">
    <property type="entry name" value="K_chnl_dom"/>
</dbReference>
<evidence type="ECO:0000313" key="4">
    <source>
        <dbReference type="Proteomes" id="UP000252706"/>
    </source>
</evidence>
<gene>
    <name evidence="3" type="ORF">DS909_13135</name>
</gene>
<name>A0A366WVN8_9RHOB</name>
<evidence type="ECO:0000313" key="3">
    <source>
        <dbReference type="EMBL" id="RBW53974.1"/>
    </source>
</evidence>
<keyword evidence="1" id="KW-0812">Transmembrane</keyword>
<keyword evidence="3" id="KW-0407">Ion channel</keyword>
<protein>
    <submittedName>
        <fullName evidence="3">Two pore domain potassium channel family protein</fullName>
    </submittedName>
</protein>
<dbReference type="AlphaFoldDB" id="A0A366WVN8"/>
<keyword evidence="1" id="KW-0472">Membrane</keyword>
<keyword evidence="3" id="KW-0813">Transport</keyword>
<evidence type="ECO:0000259" key="2">
    <source>
        <dbReference type="Pfam" id="PF07885"/>
    </source>
</evidence>
<dbReference type="Gene3D" id="1.10.287.70">
    <property type="match status" value="1"/>
</dbReference>
<feature type="domain" description="Potassium channel" evidence="2">
    <location>
        <begin position="26"/>
        <end position="91"/>
    </location>
</feature>
<dbReference type="OrthoDB" id="9799090at2"/>
<keyword evidence="1" id="KW-1133">Transmembrane helix</keyword>
<reference evidence="3 4" key="1">
    <citation type="submission" date="2018-07" db="EMBL/GenBank/DDBJ databases">
        <title>Modular assembly of carbohydrate-degrading microbial communities in the ocean.</title>
        <authorList>
            <person name="Enke T.N."/>
            <person name="Datta M.S."/>
            <person name="Schwartzman J.A."/>
            <person name="Cermak N."/>
            <person name="Schmitz D.A."/>
            <person name="Barrere J."/>
            <person name="Cordero O.X."/>
        </authorList>
    </citation>
    <scope>NUCLEOTIDE SEQUENCE [LARGE SCALE GENOMIC DNA]</scope>
    <source>
        <strain evidence="3 4">C3M10</strain>
    </source>
</reference>
<accession>A0A366WVN8</accession>